<keyword evidence="5" id="KW-1185">Reference proteome</keyword>
<dbReference type="InterPro" id="IPR013320">
    <property type="entry name" value="ConA-like_dom_sf"/>
</dbReference>
<dbReference type="Proteomes" id="UP001205105">
    <property type="component" value="Unassembled WGS sequence"/>
</dbReference>
<dbReference type="PANTHER" id="PTHR10963">
    <property type="entry name" value="GLYCOSYL HYDROLASE-RELATED"/>
    <property type="match status" value="1"/>
</dbReference>
<keyword evidence="2" id="KW-0732">Signal</keyword>
<proteinExistence type="inferred from homology"/>
<dbReference type="EMBL" id="JADXDR010000001">
    <property type="protein sequence ID" value="KAI7846487.1"/>
    <property type="molecule type" value="Genomic_DNA"/>
</dbReference>
<dbReference type="CDD" id="cd08023">
    <property type="entry name" value="GH16_laminarinase_like"/>
    <property type="match status" value="1"/>
</dbReference>
<dbReference type="PROSITE" id="PS51762">
    <property type="entry name" value="GH16_2"/>
    <property type="match status" value="2"/>
</dbReference>
<dbReference type="GO" id="GO:0005975">
    <property type="term" value="P:carbohydrate metabolic process"/>
    <property type="evidence" value="ECO:0007669"/>
    <property type="project" value="InterPro"/>
</dbReference>
<dbReference type="SUPFAM" id="SSF49899">
    <property type="entry name" value="Concanavalin A-like lectins/glucanases"/>
    <property type="match status" value="2"/>
</dbReference>
<dbReference type="Gene3D" id="2.60.120.200">
    <property type="match status" value="2"/>
</dbReference>
<reference evidence="4" key="1">
    <citation type="submission" date="2020-11" db="EMBL/GenBank/DDBJ databases">
        <title>Chlorella ohadii genome sequencing and assembly.</title>
        <authorList>
            <person name="Murik O."/>
            <person name="Treves H."/>
            <person name="Kedem I."/>
            <person name="Shotland Y."/>
            <person name="Kaplan A."/>
        </authorList>
    </citation>
    <scope>NUCLEOTIDE SEQUENCE</scope>
    <source>
        <strain evidence="4">1</strain>
    </source>
</reference>
<feature type="domain" description="GH16" evidence="3">
    <location>
        <begin position="303"/>
        <end position="643"/>
    </location>
</feature>
<organism evidence="4 5">
    <name type="scientific">Chlorella ohadii</name>
    <dbReference type="NCBI Taxonomy" id="2649997"/>
    <lineage>
        <taxon>Eukaryota</taxon>
        <taxon>Viridiplantae</taxon>
        <taxon>Chlorophyta</taxon>
        <taxon>core chlorophytes</taxon>
        <taxon>Trebouxiophyceae</taxon>
        <taxon>Chlorellales</taxon>
        <taxon>Chlorellaceae</taxon>
        <taxon>Chlorella clade</taxon>
        <taxon>Chlorella</taxon>
    </lineage>
</organism>
<evidence type="ECO:0000313" key="5">
    <source>
        <dbReference type="Proteomes" id="UP001205105"/>
    </source>
</evidence>
<accession>A0AAD5HA79</accession>
<feature type="chain" id="PRO_5041928994" description="GH16 domain-containing protein" evidence="2">
    <location>
        <begin position="27"/>
        <end position="643"/>
    </location>
</feature>
<evidence type="ECO:0000256" key="1">
    <source>
        <dbReference type="ARBA" id="ARBA00006865"/>
    </source>
</evidence>
<name>A0AAD5HA79_9CHLO</name>
<feature type="domain" description="GH16" evidence="3">
    <location>
        <begin position="29"/>
        <end position="311"/>
    </location>
</feature>
<comment type="similarity">
    <text evidence="1">Belongs to the glycosyl hydrolase 16 family.</text>
</comment>
<feature type="signal peptide" evidence="2">
    <location>
        <begin position="1"/>
        <end position="26"/>
    </location>
</feature>
<dbReference type="InterPro" id="IPR050546">
    <property type="entry name" value="Glycosyl_Hydrlase_16"/>
</dbReference>
<protein>
    <recommendedName>
        <fullName evidence="3">GH16 domain-containing protein</fullName>
    </recommendedName>
</protein>
<evidence type="ECO:0000313" key="4">
    <source>
        <dbReference type="EMBL" id="KAI7846487.1"/>
    </source>
</evidence>
<dbReference type="PANTHER" id="PTHR10963:SF55">
    <property type="entry name" value="GLYCOSIDE HYDROLASE FAMILY 16 PROTEIN"/>
    <property type="match status" value="1"/>
</dbReference>
<dbReference type="AlphaFoldDB" id="A0AAD5HA79"/>
<evidence type="ECO:0000256" key="2">
    <source>
        <dbReference type="SAM" id="SignalP"/>
    </source>
</evidence>
<sequence>MAPRLSFPALLCRLLAFALLALAACAQVIPSSRGPSSNGFQLLFNDTFSGPLNTNNWKVVTGDGSALNAKGFHDGEKQVYTTTNAITTSSVLSLRATKSPSGGIYSGRVHSKRFWMPRTENGQYNIIRFETRFRVTAGNGLRARIFLLPAAGADYGCVGCGAYGSWPASGEVDLLDVSNNMADVKGGAAFGGVKPNNRYIGATWHYDGQVKDPNAWHTLLVEWEPTKMTWYLDGQPRYQLVSGKGTGAGWFTAAKNSGPNAPFDRLFYIGFALSAGGLTAGNHNLQQLRTSVGAGKTFQIDYVNVWGRKVPGGKPLAKPTVAAGVVKPAAVTLPVFNAKDWTLAWSDEFNGNGVVSKNWDAQLGDGAKPENWGTGPGWGNKEEQFYVDDKKNLDVVKHKFDTVRGDPKAPANDGFLKITAFNDGGVIKSARVRSVLSSASWQPTAANPVVRISARINLPAGKGLWGMMWMLPSGAACSATTSGCGRYGGWPASGEVDIVSSINDMMTVQGNQHYGGQFPTDVHVESNVQNPTGKSFANEWHTFSLEWSLDGTMVWKLDDDTANGSIYFYAQSGDGSPLGWYTRGTGKEILAGDAPFSGQGFHLLFNLAVGGVHSGVDRATCLATLKTEQYMMVDWVRVYTKKA</sequence>
<dbReference type="InterPro" id="IPR000757">
    <property type="entry name" value="Beta-glucanase-like"/>
</dbReference>
<gene>
    <name evidence="4" type="ORF">COHA_000022</name>
</gene>
<dbReference type="PROSITE" id="PS51257">
    <property type="entry name" value="PROKAR_LIPOPROTEIN"/>
    <property type="match status" value="1"/>
</dbReference>
<comment type="caution">
    <text evidence="4">The sequence shown here is derived from an EMBL/GenBank/DDBJ whole genome shotgun (WGS) entry which is preliminary data.</text>
</comment>
<dbReference type="GO" id="GO:0004553">
    <property type="term" value="F:hydrolase activity, hydrolyzing O-glycosyl compounds"/>
    <property type="evidence" value="ECO:0007669"/>
    <property type="project" value="InterPro"/>
</dbReference>
<evidence type="ECO:0000259" key="3">
    <source>
        <dbReference type="PROSITE" id="PS51762"/>
    </source>
</evidence>